<dbReference type="EMBL" id="BPVZ01000024">
    <property type="protein sequence ID" value="GKV06004.1"/>
    <property type="molecule type" value="Genomic_DNA"/>
</dbReference>
<evidence type="ECO:0000256" key="2">
    <source>
        <dbReference type="SAM" id="Phobius"/>
    </source>
</evidence>
<organism evidence="3 4">
    <name type="scientific">Rubroshorea leprosula</name>
    <dbReference type="NCBI Taxonomy" id="152421"/>
    <lineage>
        <taxon>Eukaryota</taxon>
        <taxon>Viridiplantae</taxon>
        <taxon>Streptophyta</taxon>
        <taxon>Embryophyta</taxon>
        <taxon>Tracheophyta</taxon>
        <taxon>Spermatophyta</taxon>
        <taxon>Magnoliopsida</taxon>
        <taxon>eudicotyledons</taxon>
        <taxon>Gunneridae</taxon>
        <taxon>Pentapetalae</taxon>
        <taxon>rosids</taxon>
        <taxon>malvids</taxon>
        <taxon>Malvales</taxon>
        <taxon>Dipterocarpaceae</taxon>
        <taxon>Rubroshorea</taxon>
    </lineage>
</organism>
<feature type="region of interest" description="Disordered" evidence="1">
    <location>
        <begin position="47"/>
        <end position="69"/>
    </location>
</feature>
<gene>
    <name evidence="3" type="ORF">SLEP1_g17944</name>
</gene>
<dbReference type="AlphaFoldDB" id="A0AAV5J1F2"/>
<evidence type="ECO:0000313" key="4">
    <source>
        <dbReference type="Proteomes" id="UP001054252"/>
    </source>
</evidence>
<keyword evidence="2" id="KW-0472">Membrane</keyword>
<sequence>METRFTPTHALPSRNSVGYAIFFLLHWLFSTIPRLLQSTSSKRLKDESLHGSQSLSSSRQQKSGHSAVS</sequence>
<keyword evidence="2" id="KW-1133">Transmembrane helix</keyword>
<proteinExistence type="predicted"/>
<evidence type="ECO:0000256" key="1">
    <source>
        <dbReference type="SAM" id="MobiDB-lite"/>
    </source>
</evidence>
<reference evidence="3 4" key="1">
    <citation type="journal article" date="2021" name="Commun. Biol.">
        <title>The genome of Shorea leprosula (Dipterocarpaceae) highlights the ecological relevance of drought in aseasonal tropical rainforests.</title>
        <authorList>
            <person name="Ng K.K.S."/>
            <person name="Kobayashi M.J."/>
            <person name="Fawcett J.A."/>
            <person name="Hatakeyama M."/>
            <person name="Paape T."/>
            <person name="Ng C.H."/>
            <person name="Ang C.C."/>
            <person name="Tnah L.H."/>
            <person name="Lee C.T."/>
            <person name="Nishiyama T."/>
            <person name="Sese J."/>
            <person name="O'Brien M.J."/>
            <person name="Copetti D."/>
            <person name="Mohd Noor M.I."/>
            <person name="Ong R.C."/>
            <person name="Putra M."/>
            <person name="Sireger I.Z."/>
            <person name="Indrioko S."/>
            <person name="Kosugi Y."/>
            <person name="Izuno A."/>
            <person name="Isagi Y."/>
            <person name="Lee S.L."/>
            <person name="Shimizu K.K."/>
        </authorList>
    </citation>
    <scope>NUCLEOTIDE SEQUENCE [LARGE SCALE GENOMIC DNA]</scope>
    <source>
        <strain evidence="3">214</strain>
    </source>
</reference>
<keyword evidence="4" id="KW-1185">Reference proteome</keyword>
<feature type="transmembrane region" description="Helical" evidence="2">
    <location>
        <begin position="17"/>
        <end position="36"/>
    </location>
</feature>
<protein>
    <submittedName>
        <fullName evidence="3">Uncharacterized protein</fullName>
    </submittedName>
</protein>
<evidence type="ECO:0000313" key="3">
    <source>
        <dbReference type="EMBL" id="GKV06004.1"/>
    </source>
</evidence>
<dbReference type="Proteomes" id="UP001054252">
    <property type="component" value="Unassembled WGS sequence"/>
</dbReference>
<accession>A0AAV5J1F2</accession>
<comment type="caution">
    <text evidence="3">The sequence shown here is derived from an EMBL/GenBank/DDBJ whole genome shotgun (WGS) entry which is preliminary data.</text>
</comment>
<feature type="compositionally biased region" description="Low complexity" evidence="1">
    <location>
        <begin position="50"/>
        <end position="69"/>
    </location>
</feature>
<keyword evidence="2" id="KW-0812">Transmembrane</keyword>
<name>A0AAV5J1F2_9ROSI</name>